<dbReference type="AlphaFoldDB" id="A0AAV4EM26"/>
<gene>
    <name evidence="2" type="ORF">ElyMa_001853300</name>
</gene>
<evidence type="ECO:0000313" key="2">
    <source>
        <dbReference type="EMBL" id="GFR61650.1"/>
    </source>
</evidence>
<sequence>MSDNRWTKRATEWQPRIGKRSRGRQPLRWSDSIAKVVPQGSVLGPPLFTLYTSPVADIAECYDVKYHLYMQTTPRSTYHSTLTAKSKRNWLKIVCEISLNGWQ</sequence>
<keyword evidence="3" id="KW-1185">Reference proteome</keyword>
<evidence type="ECO:0000256" key="1">
    <source>
        <dbReference type="SAM" id="MobiDB-lite"/>
    </source>
</evidence>
<keyword evidence="2" id="KW-0255">Endonuclease</keyword>
<name>A0AAV4EM26_9GAST</name>
<keyword evidence="2" id="KW-0378">Hydrolase</keyword>
<dbReference type="Proteomes" id="UP000762676">
    <property type="component" value="Unassembled WGS sequence"/>
</dbReference>
<proteinExistence type="predicted"/>
<keyword evidence="2" id="KW-0540">Nuclease</keyword>
<accession>A0AAV4EM26</accession>
<protein>
    <submittedName>
        <fullName evidence="2">Endonuclease-reverse transcriptase</fullName>
    </submittedName>
</protein>
<dbReference type="EMBL" id="BMAT01003747">
    <property type="protein sequence ID" value="GFR61650.1"/>
    <property type="molecule type" value="Genomic_DNA"/>
</dbReference>
<feature type="region of interest" description="Disordered" evidence="1">
    <location>
        <begin position="1"/>
        <end position="25"/>
    </location>
</feature>
<comment type="caution">
    <text evidence="2">The sequence shown here is derived from an EMBL/GenBank/DDBJ whole genome shotgun (WGS) entry which is preliminary data.</text>
</comment>
<evidence type="ECO:0000313" key="3">
    <source>
        <dbReference type="Proteomes" id="UP000762676"/>
    </source>
</evidence>
<reference evidence="2 3" key="1">
    <citation type="journal article" date="2021" name="Elife">
        <title>Chloroplast acquisition without the gene transfer in kleptoplastic sea slugs, Plakobranchus ocellatus.</title>
        <authorList>
            <person name="Maeda T."/>
            <person name="Takahashi S."/>
            <person name="Yoshida T."/>
            <person name="Shimamura S."/>
            <person name="Takaki Y."/>
            <person name="Nagai Y."/>
            <person name="Toyoda A."/>
            <person name="Suzuki Y."/>
            <person name="Arimoto A."/>
            <person name="Ishii H."/>
            <person name="Satoh N."/>
            <person name="Nishiyama T."/>
            <person name="Hasebe M."/>
            <person name="Maruyama T."/>
            <person name="Minagawa J."/>
            <person name="Obokata J."/>
            <person name="Shigenobu S."/>
        </authorList>
    </citation>
    <scope>NUCLEOTIDE SEQUENCE [LARGE SCALE GENOMIC DNA]</scope>
</reference>
<organism evidence="2 3">
    <name type="scientific">Elysia marginata</name>
    <dbReference type="NCBI Taxonomy" id="1093978"/>
    <lineage>
        <taxon>Eukaryota</taxon>
        <taxon>Metazoa</taxon>
        <taxon>Spiralia</taxon>
        <taxon>Lophotrochozoa</taxon>
        <taxon>Mollusca</taxon>
        <taxon>Gastropoda</taxon>
        <taxon>Heterobranchia</taxon>
        <taxon>Euthyneura</taxon>
        <taxon>Panpulmonata</taxon>
        <taxon>Sacoglossa</taxon>
        <taxon>Placobranchoidea</taxon>
        <taxon>Plakobranchidae</taxon>
        <taxon>Elysia</taxon>
    </lineage>
</organism>
<dbReference type="GO" id="GO:0004519">
    <property type="term" value="F:endonuclease activity"/>
    <property type="evidence" value="ECO:0007669"/>
    <property type="project" value="UniProtKB-KW"/>
</dbReference>
<feature type="compositionally biased region" description="Basic and acidic residues" evidence="1">
    <location>
        <begin position="1"/>
        <end position="11"/>
    </location>
</feature>